<keyword evidence="3" id="KW-0812">Transmembrane</keyword>
<name>E0IDN8_9BACL</name>
<protein>
    <submittedName>
        <fullName evidence="4">GerA spore germination protein</fullName>
    </submittedName>
</protein>
<gene>
    <name evidence="4" type="ORF">PaecuDRAFT_3779</name>
</gene>
<dbReference type="PIRSF" id="PIRSF005690">
    <property type="entry name" value="GerBA"/>
    <property type="match status" value="1"/>
</dbReference>
<dbReference type="STRING" id="717606.PaecuDRAFT_3779"/>
<dbReference type="RefSeq" id="WP_006039765.1">
    <property type="nucleotide sequence ID" value="NZ_AEDD01000011.1"/>
</dbReference>
<organism evidence="4 5">
    <name type="scientific">Paenibacillus curdlanolyticus YK9</name>
    <dbReference type="NCBI Taxonomy" id="717606"/>
    <lineage>
        <taxon>Bacteria</taxon>
        <taxon>Bacillati</taxon>
        <taxon>Bacillota</taxon>
        <taxon>Bacilli</taxon>
        <taxon>Bacillales</taxon>
        <taxon>Paenibacillaceae</taxon>
        <taxon>Paenibacillus</taxon>
    </lineage>
</organism>
<evidence type="ECO:0000256" key="2">
    <source>
        <dbReference type="ARBA" id="ARBA00023136"/>
    </source>
</evidence>
<keyword evidence="2 3" id="KW-0472">Membrane</keyword>
<feature type="transmembrane region" description="Helical" evidence="3">
    <location>
        <begin position="224"/>
        <end position="242"/>
    </location>
</feature>
<keyword evidence="5" id="KW-1185">Reference proteome</keyword>
<feature type="transmembrane region" description="Helical" evidence="3">
    <location>
        <begin position="305"/>
        <end position="324"/>
    </location>
</feature>
<proteinExistence type="inferred from homology"/>
<keyword evidence="3" id="KW-1133">Transmembrane helix</keyword>
<dbReference type="GO" id="GO:0009847">
    <property type="term" value="P:spore germination"/>
    <property type="evidence" value="ECO:0007669"/>
    <property type="project" value="InterPro"/>
</dbReference>
<dbReference type="PANTHER" id="PTHR22550:SF5">
    <property type="entry name" value="LEUCINE ZIPPER PROTEIN 4"/>
    <property type="match status" value="1"/>
</dbReference>
<feature type="transmembrane region" description="Helical" evidence="3">
    <location>
        <begin position="263"/>
        <end position="285"/>
    </location>
</feature>
<dbReference type="Pfam" id="PF03323">
    <property type="entry name" value="GerA"/>
    <property type="match status" value="1"/>
</dbReference>
<evidence type="ECO:0000256" key="1">
    <source>
        <dbReference type="ARBA" id="ARBA00005278"/>
    </source>
</evidence>
<dbReference type="InterPro" id="IPR004995">
    <property type="entry name" value="Spore_Ger"/>
</dbReference>
<evidence type="ECO:0000313" key="4">
    <source>
        <dbReference type="EMBL" id="EFM09242.1"/>
    </source>
</evidence>
<dbReference type="Proteomes" id="UP000005387">
    <property type="component" value="Unassembled WGS sequence"/>
</dbReference>
<dbReference type="AlphaFoldDB" id="E0IDN8"/>
<dbReference type="InterPro" id="IPR050768">
    <property type="entry name" value="UPF0353/GerABKA_families"/>
</dbReference>
<evidence type="ECO:0000313" key="5">
    <source>
        <dbReference type="Proteomes" id="UP000005387"/>
    </source>
</evidence>
<feature type="transmembrane region" description="Helical" evidence="3">
    <location>
        <begin position="356"/>
        <end position="376"/>
    </location>
</feature>
<dbReference type="PANTHER" id="PTHR22550">
    <property type="entry name" value="SPORE GERMINATION PROTEIN"/>
    <property type="match status" value="1"/>
</dbReference>
<sequence>MLQRVTAIFAEAKDLNTHRIQNKHFVLEVAYIGSLVDESKVSDFILVPFTQEHQSFKEILATNPSFKLVEDPARWADTLLRGFVLLQIESYVYALDAARVIRNQTPVAEVESTVQGPQTALNEDLIDSINLIRTRYPSPELKIEEGTVGSLSQTRLLLLYDQQRVDPTVLANVRKKLMGVSTEIVNAVGELEKLLTHPSRSLFPTMLITERPDRISRALGQGKMVLLMHGNMFGIVLPATFFDFMHAMEDRYESFWMTRTLILLRYLAIILTITLPALYISIISYNPELFRVQLAFSIAGSRSAVPYPSFIEVFLMLFLIEALIEASARLPRYIGSTATTVGGLILGQAAQQAGLVSSIMIIVTSVVAISNFVVPISSMSYAIRFLKYPLIVISIFFGVTGVAFGLFIYIVYLSQLRSFGKPYFRFIGGIKHAKGDIGQVNAR</sequence>
<dbReference type="GO" id="GO:0016020">
    <property type="term" value="C:membrane"/>
    <property type="evidence" value="ECO:0007669"/>
    <property type="project" value="InterPro"/>
</dbReference>
<reference evidence="4 5" key="1">
    <citation type="submission" date="2010-07" db="EMBL/GenBank/DDBJ databases">
        <title>The draft genome of Paenibacillus curdlanolyticus YK9.</title>
        <authorList>
            <consortium name="US DOE Joint Genome Institute (JGI-PGF)"/>
            <person name="Lucas S."/>
            <person name="Copeland A."/>
            <person name="Lapidus A."/>
            <person name="Cheng J.-F."/>
            <person name="Bruce D."/>
            <person name="Goodwin L."/>
            <person name="Pitluck S."/>
            <person name="Land M.L."/>
            <person name="Hauser L."/>
            <person name="Chang Y.-J."/>
            <person name="Jeffries C."/>
            <person name="Anderson I.J."/>
            <person name="Johnson E."/>
            <person name="Loganathan U."/>
            <person name="Mulhopadhyay B."/>
            <person name="Kyrpides N."/>
            <person name="Woyke T.J."/>
        </authorList>
    </citation>
    <scope>NUCLEOTIDE SEQUENCE [LARGE SCALE GENOMIC DNA]</scope>
    <source>
        <strain evidence="4 5">YK9</strain>
    </source>
</reference>
<dbReference type="EMBL" id="AEDD01000011">
    <property type="protein sequence ID" value="EFM09242.1"/>
    <property type="molecule type" value="Genomic_DNA"/>
</dbReference>
<dbReference type="OrthoDB" id="1726708at2"/>
<dbReference type="eggNOG" id="COG0697">
    <property type="taxonomic scope" value="Bacteria"/>
</dbReference>
<comment type="similarity">
    <text evidence="1">Belongs to the GerABKA family.</text>
</comment>
<evidence type="ECO:0000256" key="3">
    <source>
        <dbReference type="SAM" id="Phobius"/>
    </source>
</evidence>
<accession>E0IDN8</accession>
<feature type="transmembrane region" description="Helical" evidence="3">
    <location>
        <begin position="388"/>
        <end position="412"/>
    </location>
</feature>